<feature type="domain" description="Peptidase M20 dimerisation" evidence="2">
    <location>
        <begin position="176"/>
        <end position="268"/>
    </location>
</feature>
<name>A0AAV4GIV5_9GAST</name>
<accession>A0AAV4GIV5</accession>
<dbReference type="InterPro" id="IPR002933">
    <property type="entry name" value="Peptidase_M20"/>
</dbReference>
<dbReference type="InterPro" id="IPR011650">
    <property type="entry name" value="Peptidase_M20_dimer"/>
</dbReference>
<dbReference type="GO" id="GO:0016805">
    <property type="term" value="F:dipeptidase activity"/>
    <property type="evidence" value="ECO:0007669"/>
    <property type="project" value="InterPro"/>
</dbReference>
<dbReference type="Pfam" id="PF01546">
    <property type="entry name" value="Peptidase_M20"/>
    <property type="match status" value="1"/>
</dbReference>
<evidence type="ECO:0000313" key="3">
    <source>
        <dbReference type="EMBL" id="GFR84976.1"/>
    </source>
</evidence>
<evidence type="ECO:0000256" key="1">
    <source>
        <dbReference type="PIRNR" id="PIRNR037226"/>
    </source>
</evidence>
<keyword evidence="4" id="KW-1185">Reference proteome</keyword>
<dbReference type="Gene3D" id="3.30.70.360">
    <property type="match status" value="1"/>
</dbReference>
<comment type="similarity">
    <text evidence="1">Belongs to the peptidase M20A family.</text>
</comment>
<evidence type="ECO:0000259" key="2">
    <source>
        <dbReference type="Pfam" id="PF07687"/>
    </source>
</evidence>
<dbReference type="InterPro" id="IPR017144">
    <property type="entry name" value="Xaa-Arg_dipeptidase"/>
</dbReference>
<dbReference type="PANTHER" id="PTHR30575:SF0">
    <property type="entry name" value="XAA-ARG DIPEPTIDASE"/>
    <property type="match status" value="1"/>
</dbReference>
<dbReference type="Gene3D" id="3.40.630.10">
    <property type="entry name" value="Zn peptidases"/>
    <property type="match status" value="1"/>
</dbReference>
<evidence type="ECO:0000313" key="4">
    <source>
        <dbReference type="Proteomes" id="UP000762676"/>
    </source>
</evidence>
<dbReference type="InterPro" id="IPR017439">
    <property type="entry name" value="Amidohydrolase"/>
</dbReference>
<dbReference type="Proteomes" id="UP000762676">
    <property type="component" value="Unassembled WGS sequence"/>
</dbReference>
<organism evidence="3 4">
    <name type="scientific">Elysia marginata</name>
    <dbReference type="NCBI Taxonomy" id="1093978"/>
    <lineage>
        <taxon>Eukaryota</taxon>
        <taxon>Metazoa</taxon>
        <taxon>Spiralia</taxon>
        <taxon>Lophotrochozoa</taxon>
        <taxon>Mollusca</taxon>
        <taxon>Gastropoda</taxon>
        <taxon>Heterobranchia</taxon>
        <taxon>Euthyneura</taxon>
        <taxon>Panpulmonata</taxon>
        <taxon>Sacoglossa</taxon>
        <taxon>Placobranchoidea</taxon>
        <taxon>Plakobranchidae</taxon>
        <taxon>Elysia</taxon>
    </lineage>
</organism>
<dbReference type="Pfam" id="PF07687">
    <property type="entry name" value="M20_dimer"/>
    <property type="match status" value="1"/>
</dbReference>
<comment type="caution">
    <text evidence="3">The sequence shown here is derived from an EMBL/GenBank/DDBJ whole genome shotgun (WGS) entry which is preliminary data.</text>
</comment>
<dbReference type="InterPro" id="IPR052030">
    <property type="entry name" value="Peptidase_M20/M20A_hydrolases"/>
</dbReference>
<gene>
    <name evidence="3" type="ORF">ElyMa_006016000</name>
</gene>
<protein>
    <recommendedName>
        <fullName evidence="1">Peptidase M20 domain-containing protein 2</fullName>
    </recommendedName>
</protein>
<proteinExistence type="inferred from homology"/>
<dbReference type="NCBIfam" id="TIGR01891">
    <property type="entry name" value="amidohydrolases"/>
    <property type="match status" value="1"/>
</dbReference>
<dbReference type="PIRSF" id="PIRSF037226">
    <property type="entry name" value="Amidohydrolase_ACY1L2_prd"/>
    <property type="match status" value="1"/>
</dbReference>
<dbReference type="FunFam" id="3.30.70.360:FF:000004">
    <property type="entry name" value="Peptidase M20 domain-containing protein 2"/>
    <property type="match status" value="1"/>
</dbReference>
<reference evidence="3 4" key="1">
    <citation type="journal article" date="2021" name="Elife">
        <title>Chloroplast acquisition without the gene transfer in kleptoplastic sea slugs, Plakobranchus ocellatus.</title>
        <authorList>
            <person name="Maeda T."/>
            <person name="Takahashi S."/>
            <person name="Yoshida T."/>
            <person name="Shimamura S."/>
            <person name="Takaki Y."/>
            <person name="Nagai Y."/>
            <person name="Toyoda A."/>
            <person name="Suzuki Y."/>
            <person name="Arimoto A."/>
            <person name="Ishii H."/>
            <person name="Satoh N."/>
            <person name="Nishiyama T."/>
            <person name="Hasebe M."/>
            <person name="Maruyama T."/>
            <person name="Minagawa J."/>
            <person name="Obokata J."/>
            <person name="Shigenobu S."/>
        </authorList>
    </citation>
    <scope>NUCLEOTIDE SEQUENCE [LARGE SCALE GENOMIC DNA]</scope>
</reference>
<dbReference type="AlphaFoldDB" id="A0AAV4GIV5"/>
<dbReference type="CDD" id="cd05672">
    <property type="entry name" value="M20_ACY1L2-like"/>
    <property type="match status" value="1"/>
</dbReference>
<dbReference type="PANTHER" id="PTHR30575">
    <property type="entry name" value="PEPTIDASE M20"/>
    <property type="match status" value="1"/>
</dbReference>
<dbReference type="EMBL" id="BMAT01012060">
    <property type="protein sequence ID" value="GFR84976.1"/>
    <property type="molecule type" value="Genomic_DNA"/>
</dbReference>
<dbReference type="SUPFAM" id="SSF55031">
    <property type="entry name" value="Bacterial exopeptidase dimerisation domain"/>
    <property type="match status" value="1"/>
</dbReference>
<dbReference type="SUPFAM" id="SSF53187">
    <property type="entry name" value="Zn-dependent exopeptidases"/>
    <property type="match status" value="1"/>
</dbReference>
<dbReference type="InterPro" id="IPR036264">
    <property type="entry name" value="Bact_exopeptidase_dim_dom"/>
</dbReference>
<sequence>MDQLKQVACDTIDQWAGRLNQLSQDIWHHRELAFEEFKSHDTLTQFLTSAGFTVEPRHKLETAFVAWCGNCGIHGKDKKPHVALICEYDALPDIGHACGHNLIAEVGVAAGLGIKHALDTSGQHLGKLSIIGTPAEEGGGGKIDLLNAGVFDDVDVTLMCHPGPFTDARPIFLGGKRFTANFHGRASHAAGYPWEAVNALDAAVLAYMNVSALRQQMRPEWRVHAIITKGGVKTNIIPDETELRLQVRAPSDSGVAALESKVKACVMAAATATGCTVDIEDGPKPYECLITNETLARLYETNGAQVGVAFPSQEPKKVLGSTDMGNVSHVIPSLHPVYNINTEAVNHTHQFNTAAGSHEAQAPTLAQGKTLAMVGLDILQHPELLDAIKQDFASDLKQM</sequence>